<evidence type="ECO:0000313" key="1">
    <source>
        <dbReference type="EMBL" id="MDR7273412.1"/>
    </source>
</evidence>
<dbReference type="EMBL" id="JAVDYB010000001">
    <property type="protein sequence ID" value="MDR7273412.1"/>
    <property type="molecule type" value="Genomic_DNA"/>
</dbReference>
<gene>
    <name evidence="1" type="ORF">J2S41_000190</name>
</gene>
<protein>
    <submittedName>
        <fullName evidence="1">Uncharacterized protein</fullName>
    </submittedName>
</protein>
<accession>A0AAE3YI76</accession>
<keyword evidence="2" id="KW-1185">Reference proteome</keyword>
<dbReference type="AlphaFoldDB" id="A0AAE3YI76"/>
<evidence type="ECO:0000313" key="2">
    <source>
        <dbReference type="Proteomes" id="UP001183643"/>
    </source>
</evidence>
<name>A0AAE3YI76_9ACTN</name>
<organism evidence="1 2">
    <name type="scientific">Catenuloplanes atrovinosus</name>
    <dbReference type="NCBI Taxonomy" id="137266"/>
    <lineage>
        <taxon>Bacteria</taxon>
        <taxon>Bacillati</taxon>
        <taxon>Actinomycetota</taxon>
        <taxon>Actinomycetes</taxon>
        <taxon>Micromonosporales</taxon>
        <taxon>Micromonosporaceae</taxon>
        <taxon>Catenuloplanes</taxon>
    </lineage>
</organism>
<dbReference type="Proteomes" id="UP001183643">
    <property type="component" value="Unassembled WGS sequence"/>
</dbReference>
<proteinExistence type="predicted"/>
<sequence>MHLLMHLTTGASTAVAVGAVSAAVLGGACLRVRPRPWLPRATGHIVAAFTGESADRCRPAGARPIGQG</sequence>
<comment type="caution">
    <text evidence="1">The sequence shown here is derived from an EMBL/GenBank/DDBJ whole genome shotgun (WGS) entry which is preliminary data.</text>
</comment>
<reference evidence="1" key="1">
    <citation type="submission" date="2023-07" db="EMBL/GenBank/DDBJ databases">
        <title>Sequencing the genomes of 1000 actinobacteria strains.</title>
        <authorList>
            <person name="Klenk H.-P."/>
        </authorList>
    </citation>
    <scope>NUCLEOTIDE SEQUENCE</scope>
    <source>
        <strain evidence="1">DSM 44707</strain>
    </source>
</reference>